<dbReference type="InterPro" id="IPR029044">
    <property type="entry name" value="Nucleotide-diphossugar_trans"/>
</dbReference>
<dbReference type="RefSeq" id="WP_256181748.1">
    <property type="nucleotide sequence ID" value="NZ_CP171104.1"/>
</dbReference>
<keyword evidence="5" id="KW-1185">Reference proteome</keyword>
<dbReference type="GO" id="GO:0046872">
    <property type="term" value="F:metal ion binding"/>
    <property type="evidence" value="ECO:0007669"/>
    <property type="project" value="UniProtKB-KW"/>
</dbReference>
<evidence type="ECO:0000256" key="2">
    <source>
        <dbReference type="ARBA" id="ARBA00022679"/>
    </source>
</evidence>
<dbReference type="GO" id="GO:0016757">
    <property type="term" value="F:glycosyltransferase activity"/>
    <property type="evidence" value="ECO:0007669"/>
    <property type="project" value="UniProtKB-KW"/>
</dbReference>
<sequence>MDNYIHAALAFCDPKGTYSRHAAVVMASMFENTKDKIFLHIIHDDTLSSHNREKLKATTENYGQRIEFINVESLLEGTSIDVSKLTIDGARGTLFRLLIPQLINEKKILYLDCDLIIDLDIAELWNEPLDGKTIGAVCDVWSLDYIKGTPVPWRYALAWEIMGIRNDSYFNAGVTIMDLERIRDRYDFLKEVETFYDKYKKCITLADQDCLNYIFAGDVQFLDHRYNRIDLKSFTDEGHGSIWHMAGGAKPWTLCSKGKVDELYWHFLSKTAYCGGQEELTALIVSSLAESPFMHRHSSDCIKRLKKQLADNIFRSHIWTVPYLLAMKFFGARAEKRNIKR</sequence>
<evidence type="ECO:0000313" key="5">
    <source>
        <dbReference type="Proteomes" id="UP001205919"/>
    </source>
</evidence>
<keyword evidence="1" id="KW-0328">Glycosyltransferase</keyword>
<dbReference type="Pfam" id="PF01501">
    <property type="entry name" value="Glyco_transf_8"/>
    <property type="match status" value="1"/>
</dbReference>
<dbReference type="PANTHER" id="PTHR13778:SF47">
    <property type="entry name" value="LIPOPOLYSACCHARIDE 1,3-GALACTOSYLTRANSFERASE"/>
    <property type="match status" value="1"/>
</dbReference>
<dbReference type="AlphaFoldDB" id="A0AAW5K2X4"/>
<dbReference type="InterPro" id="IPR050748">
    <property type="entry name" value="Glycosyltrans_8_dom-fam"/>
</dbReference>
<dbReference type="InterPro" id="IPR002495">
    <property type="entry name" value="Glyco_trans_8"/>
</dbReference>
<organism evidence="4 5">
    <name type="scientific">Cloacibacillus evryensis</name>
    <dbReference type="NCBI Taxonomy" id="508460"/>
    <lineage>
        <taxon>Bacteria</taxon>
        <taxon>Thermotogati</taxon>
        <taxon>Synergistota</taxon>
        <taxon>Synergistia</taxon>
        <taxon>Synergistales</taxon>
        <taxon>Synergistaceae</taxon>
        <taxon>Cloacibacillus</taxon>
    </lineage>
</organism>
<dbReference type="Proteomes" id="UP001205919">
    <property type="component" value="Unassembled WGS sequence"/>
</dbReference>
<dbReference type="PANTHER" id="PTHR13778">
    <property type="entry name" value="GLYCOSYLTRANSFERASE 8 DOMAIN-CONTAINING PROTEIN"/>
    <property type="match status" value="1"/>
</dbReference>
<name>A0AAW5K2X4_9BACT</name>
<dbReference type="CDD" id="cd04194">
    <property type="entry name" value="GT8_A4GalT_like"/>
    <property type="match status" value="1"/>
</dbReference>
<evidence type="ECO:0000313" key="4">
    <source>
        <dbReference type="EMBL" id="MCQ4814066.1"/>
    </source>
</evidence>
<keyword evidence="3" id="KW-0479">Metal-binding</keyword>
<accession>A0AAW5K2X4</accession>
<protein>
    <submittedName>
        <fullName evidence="4">Glycosyltransferase family 8 protein</fullName>
    </submittedName>
</protein>
<comment type="caution">
    <text evidence="4">The sequence shown here is derived from an EMBL/GenBank/DDBJ whole genome shotgun (WGS) entry which is preliminary data.</text>
</comment>
<evidence type="ECO:0000256" key="3">
    <source>
        <dbReference type="ARBA" id="ARBA00022723"/>
    </source>
</evidence>
<dbReference type="Gene3D" id="3.90.550.10">
    <property type="entry name" value="Spore Coat Polysaccharide Biosynthesis Protein SpsA, Chain A"/>
    <property type="match status" value="1"/>
</dbReference>
<gene>
    <name evidence="4" type="ORF">NE630_06435</name>
</gene>
<reference evidence="4 5" key="1">
    <citation type="submission" date="2022-06" db="EMBL/GenBank/DDBJ databases">
        <title>Isolation of gut microbiota from human fecal samples.</title>
        <authorList>
            <person name="Pamer E.G."/>
            <person name="Barat B."/>
            <person name="Waligurski E."/>
            <person name="Medina S."/>
            <person name="Paddock L."/>
            <person name="Mostad J."/>
        </authorList>
    </citation>
    <scope>NUCLEOTIDE SEQUENCE [LARGE SCALE GENOMIC DNA]</scope>
    <source>
        <strain evidence="4 5">DFI.9.90</strain>
    </source>
</reference>
<dbReference type="EMBL" id="JANFYT010000011">
    <property type="protein sequence ID" value="MCQ4814066.1"/>
    <property type="molecule type" value="Genomic_DNA"/>
</dbReference>
<keyword evidence="2" id="KW-0808">Transferase</keyword>
<evidence type="ECO:0000256" key="1">
    <source>
        <dbReference type="ARBA" id="ARBA00022676"/>
    </source>
</evidence>
<proteinExistence type="predicted"/>
<dbReference type="SUPFAM" id="SSF53448">
    <property type="entry name" value="Nucleotide-diphospho-sugar transferases"/>
    <property type="match status" value="1"/>
</dbReference>